<feature type="transmembrane region" description="Helical" evidence="1">
    <location>
        <begin position="286"/>
        <end position="308"/>
    </location>
</feature>
<accession>A0ABV8QHQ1</accession>
<feature type="transmembrane region" description="Helical" evidence="1">
    <location>
        <begin position="46"/>
        <end position="66"/>
    </location>
</feature>
<keyword evidence="1" id="KW-0812">Transmembrane</keyword>
<reference evidence="3" key="1">
    <citation type="journal article" date="2019" name="Int. J. Syst. Evol. Microbiol.">
        <title>The Global Catalogue of Microorganisms (GCM) 10K type strain sequencing project: providing services to taxonomists for standard genome sequencing and annotation.</title>
        <authorList>
            <consortium name="The Broad Institute Genomics Platform"/>
            <consortium name="The Broad Institute Genome Sequencing Center for Infectious Disease"/>
            <person name="Wu L."/>
            <person name="Ma J."/>
        </authorList>
    </citation>
    <scope>NUCLEOTIDE SEQUENCE [LARGE SCALE GENOMIC DNA]</scope>
    <source>
        <strain evidence="3">CECT 7297</strain>
    </source>
</reference>
<feature type="transmembrane region" description="Helical" evidence="1">
    <location>
        <begin position="165"/>
        <end position="186"/>
    </location>
</feature>
<name>A0ABV8QHQ1_9GAMM</name>
<feature type="transmembrane region" description="Helical" evidence="1">
    <location>
        <begin position="73"/>
        <end position="90"/>
    </location>
</feature>
<evidence type="ECO:0000256" key="1">
    <source>
        <dbReference type="SAM" id="Phobius"/>
    </source>
</evidence>
<dbReference type="RefSeq" id="WP_379886829.1">
    <property type="nucleotide sequence ID" value="NZ_JBHSDI010000012.1"/>
</dbReference>
<dbReference type="Pfam" id="PF05940">
    <property type="entry name" value="NnrS"/>
    <property type="match status" value="1"/>
</dbReference>
<feature type="transmembrane region" description="Helical" evidence="1">
    <location>
        <begin position="96"/>
        <end position="114"/>
    </location>
</feature>
<dbReference type="Proteomes" id="UP001595798">
    <property type="component" value="Unassembled WGS sequence"/>
</dbReference>
<evidence type="ECO:0000313" key="2">
    <source>
        <dbReference type="EMBL" id="MFC4259282.1"/>
    </source>
</evidence>
<keyword evidence="3" id="KW-1185">Reference proteome</keyword>
<feature type="transmembrane region" description="Helical" evidence="1">
    <location>
        <begin position="206"/>
        <end position="223"/>
    </location>
</feature>
<keyword evidence="1" id="KW-0472">Membrane</keyword>
<feature type="transmembrane region" description="Helical" evidence="1">
    <location>
        <begin position="351"/>
        <end position="372"/>
    </location>
</feature>
<feature type="transmembrane region" description="Helical" evidence="1">
    <location>
        <begin position="12"/>
        <end position="34"/>
    </location>
</feature>
<organism evidence="2 3">
    <name type="scientific">Marinobacter lacisalsi</name>
    <dbReference type="NCBI Taxonomy" id="475979"/>
    <lineage>
        <taxon>Bacteria</taxon>
        <taxon>Pseudomonadati</taxon>
        <taxon>Pseudomonadota</taxon>
        <taxon>Gammaproteobacteria</taxon>
        <taxon>Pseudomonadales</taxon>
        <taxon>Marinobacteraceae</taxon>
        <taxon>Marinobacter</taxon>
    </lineage>
</organism>
<proteinExistence type="predicted"/>
<dbReference type="EMBL" id="JBHSDI010000012">
    <property type="protein sequence ID" value="MFC4259282.1"/>
    <property type="molecule type" value="Genomic_DNA"/>
</dbReference>
<comment type="caution">
    <text evidence="2">The sequence shown here is derived from an EMBL/GenBank/DDBJ whole genome shotgun (WGS) entry which is preliminary data.</text>
</comment>
<feature type="transmembrane region" description="Helical" evidence="1">
    <location>
        <begin position="229"/>
        <end position="245"/>
    </location>
</feature>
<protein>
    <submittedName>
        <fullName evidence="2">NnrS family protein</fullName>
    </submittedName>
</protein>
<keyword evidence="1" id="KW-1133">Transmembrane helix</keyword>
<sequence length="380" mass="40983">MTSGKTTIQAFRVFFPAASLYAALSVPLSVVAVMSGSGWPPGLLGAGHGHELIFGFALALIAGYTLGPQPPRLMVMLLGLWLVARVSWALVPESWFAQAMSPAFALVLARYVVPRFSAAKKWRNKTAAPLILLICLLAPAFWLASETRAAYPPFAPDPYQLMHSAILGLILLMTFIGGRMIAPAVAGTLDKKGIALEARVQPRLEGALIILLATATILSLTALPPWPTALALLSSSVLIALRTARWKLWHCPERPDLLMLAVGYLWLAIGTAMTGIHLMMEVSVAPALHLVTIGALGTLSTSVMLRLAWQRAHRRPPPPWQVLSVTLLTSIAAVARYLAGPAAFTEPGWLWLSATSWSLAYGLVSMQLFLLLRSPHTARK</sequence>
<feature type="transmembrane region" description="Helical" evidence="1">
    <location>
        <begin position="320"/>
        <end position="339"/>
    </location>
</feature>
<feature type="transmembrane region" description="Helical" evidence="1">
    <location>
        <begin position="257"/>
        <end position="280"/>
    </location>
</feature>
<gene>
    <name evidence="2" type="ORF">ACFOZ5_09605</name>
</gene>
<feature type="transmembrane region" description="Helical" evidence="1">
    <location>
        <begin position="126"/>
        <end position="145"/>
    </location>
</feature>
<dbReference type="InterPro" id="IPR010266">
    <property type="entry name" value="NnrS"/>
</dbReference>
<evidence type="ECO:0000313" key="3">
    <source>
        <dbReference type="Proteomes" id="UP001595798"/>
    </source>
</evidence>